<sequence length="430" mass="45684">MASIPFTLAALSTSAVPGLVVFGVREHESDDAFVSAIIATEDDELLVRVPRTHQAEVQQSAELLGLAALTEGPRSRLPFAVPTALGMTRAGETRAVVTSFLDGARFEADDLTHDAILLQPLAEAIAAIHELPLTVAQHGGLPVRSAQDLRVLATRLVDRADATRLLPETVRRRWTHVLETSDLWDFSPTMVHGSLDAELIRVDEGAITAILGWSECSVGDPAADLAWLLAAGPDVLDGMIARYARARNSESLSHLRARAALYHELEVARWLLHGTETHDQTIIDDAVTMLDRMVGSGGALGAAFTAAVAAAPLSSEEVIALLDQTPEITDAQSDTAAFEGLDEDRMFGVDTDFIEPLDADSDGAQDGSSEADASETPDAEETDVIDPLDVSGDAPRPDSADRPSARPASDGGEQLTEPLSDDDLPRGSAR</sequence>
<name>A0ABN3B3Z7_9MICO</name>
<accession>A0ABN3B3Z7</accession>
<dbReference type="InterPro" id="IPR011009">
    <property type="entry name" value="Kinase-like_dom_sf"/>
</dbReference>
<evidence type="ECO:0000313" key="4">
    <source>
        <dbReference type="Proteomes" id="UP001501084"/>
    </source>
</evidence>
<reference evidence="3 4" key="1">
    <citation type="journal article" date="2019" name="Int. J. Syst. Evol. Microbiol.">
        <title>The Global Catalogue of Microorganisms (GCM) 10K type strain sequencing project: providing services to taxonomists for standard genome sequencing and annotation.</title>
        <authorList>
            <consortium name="The Broad Institute Genomics Platform"/>
            <consortium name="The Broad Institute Genome Sequencing Center for Infectious Disease"/>
            <person name="Wu L."/>
            <person name="Ma J."/>
        </authorList>
    </citation>
    <scope>NUCLEOTIDE SEQUENCE [LARGE SCALE GENOMIC DNA]</scope>
    <source>
        <strain evidence="3 4">JCM 14919</strain>
    </source>
</reference>
<dbReference type="Gene3D" id="3.90.1200.10">
    <property type="match status" value="1"/>
</dbReference>
<dbReference type="RefSeq" id="WP_346057682.1">
    <property type="nucleotide sequence ID" value="NZ_BAAAOP010000005.1"/>
</dbReference>
<gene>
    <name evidence="3" type="ORF">GCM10009786_11320</name>
</gene>
<feature type="compositionally biased region" description="Acidic residues" evidence="1">
    <location>
        <begin position="372"/>
        <end position="386"/>
    </location>
</feature>
<evidence type="ECO:0000259" key="2">
    <source>
        <dbReference type="Pfam" id="PF01636"/>
    </source>
</evidence>
<comment type="caution">
    <text evidence="3">The sequence shown here is derived from an EMBL/GenBank/DDBJ whole genome shotgun (WGS) entry which is preliminary data.</text>
</comment>
<protein>
    <recommendedName>
        <fullName evidence="2">Aminoglycoside phosphotransferase domain-containing protein</fullName>
    </recommendedName>
</protein>
<feature type="domain" description="Aminoglycoside phosphotransferase" evidence="2">
    <location>
        <begin position="40"/>
        <end position="248"/>
    </location>
</feature>
<dbReference type="Proteomes" id="UP001501084">
    <property type="component" value="Unassembled WGS sequence"/>
</dbReference>
<feature type="compositionally biased region" description="Acidic residues" evidence="1">
    <location>
        <begin position="354"/>
        <end position="363"/>
    </location>
</feature>
<keyword evidence="4" id="KW-1185">Reference proteome</keyword>
<organism evidence="3 4">
    <name type="scientific">Leucobacter alluvii</name>
    <dbReference type="NCBI Taxonomy" id="340321"/>
    <lineage>
        <taxon>Bacteria</taxon>
        <taxon>Bacillati</taxon>
        <taxon>Actinomycetota</taxon>
        <taxon>Actinomycetes</taxon>
        <taxon>Micrococcales</taxon>
        <taxon>Microbacteriaceae</taxon>
        <taxon>Leucobacter</taxon>
    </lineage>
</organism>
<proteinExistence type="predicted"/>
<feature type="region of interest" description="Disordered" evidence="1">
    <location>
        <begin position="354"/>
        <end position="430"/>
    </location>
</feature>
<dbReference type="Pfam" id="PF01636">
    <property type="entry name" value="APH"/>
    <property type="match status" value="1"/>
</dbReference>
<dbReference type="InterPro" id="IPR002575">
    <property type="entry name" value="Aminoglycoside_PTrfase"/>
</dbReference>
<dbReference type="SUPFAM" id="SSF56112">
    <property type="entry name" value="Protein kinase-like (PK-like)"/>
    <property type="match status" value="1"/>
</dbReference>
<feature type="compositionally biased region" description="Basic and acidic residues" evidence="1">
    <location>
        <begin position="395"/>
        <end position="404"/>
    </location>
</feature>
<evidence type="ECO:0000256" key="1">
    <source>
        <dbReference type="SAM" id="MobiDB-lite"/>
    </source>
</evidence>
<dbReference type="EMBL" id="BAAAOP010000005">
    <property type="protein sequence ID" value="GAA2187244.1"/>
    <property type="molecule type" value="Genomic_DNA"/>
</dbReference>
<evidence type="ECO:0000313" key="3">
    <source>
        <dbReference type="EMBL" id="GAA2187244.1"/>
    </source>
</evidence>